<dbReference type="FunFam" id="1.20.1080.10:FF:000011">
    <property type="entry name" value="Formate family transporter"/>
    <property type="match status" value="1"/>
</dbReference>
<protein>
    <submittedName>
        <fullName evidence="8">Formate/nitrite transporter family protein</fullName>
    </submittedName>
</protein>
<dbReference type="Proteomes" id="UP000446866">
    <property type="component" value="Unassembled WGS sequence"/>
</dbReference>
<dbReference type="InterPro" id="IPR023271">
    <property type="entry name" value="Aquaporin-like"/>
</dbReference>
<feature type="transmembrane region" description="Helical" evidence="7">
    <location>
        <begin position="153"/>
        <end position="176"/>
    </location>
</feature>
<comment type="caution">
    <text evidence="8">The sequence shown here is derived from an EMBL/GenBank/DDBJ whole genome shotgun (WGS) entry which is preliminary data.</text>
</comment>
<keyword evidence="5 7" id="KW-0472">Membrane</keyword>
<keyword evidence="4 7" id="KW-1133">Transmembrane helix</keyword>
<evidence type="ECO:0000256" key="6">
    <source>
        <dbReference type="ARBA" id="ARBA00049660"/>
    </source>
</evidence>
<reference evidence="8 9" key="1">
    <citation type="submission" date="2018-08" db="EMBL/GenBank/DDBJ databases">
        <title>Murine metabolic-syndrome-specific gut microbial biobank.</title>
        <authorList>
            <person name="Liu C."/>
        </authorList>
    </citation>
    <scope>NUCLEOTIDE SEQUENCE [LARGE SCALE GENOMIC DNA]</scope>
    <source>
        <strain evidence="8 9">28</strain>
    </source>
</reference>
<comment type="similarity">
    <text evidence="6">Belongs to the FNT transporter (TC 1.A.16) family.</text>
</comment>
<feature type="transmembrane region" description="Helical" evidence="7">
    <location>
        <begin position="70"/>
        <end position="97"/>
    </location>
</feature>
<dbReference type="PANTHER" id="PTHR30520:SF6">
    <property type="entry name" value="FORMATE_NITRATE FAMILY TRANSPORTER (EUROFUNG)"/>
    <property type="match status" value="1"/>
</dbReference>
<organism evidence="8 9">
    <name type="scientific">Anaerotruncus colihominis</name>
    <dbReference type="NCBI Taxonomy" id="169435"/>
    <lineage>
        <taxon>Bacteria</taxon>
        <taxon>Bacillati</taxon>
        <taxon>Bacillota</taxon>
        <taxon>Clostridia</taxon>
        <taxon>Eubacteriales</taxon>
        <taxon>Oscillospiraceae</taxon>
        <taxon>Anaerotruncus</taxon>
    </lineage>
</organism>
<feature type="transmembrane region" description="Helical" evidence="7">
    <location>
        <begin position="188"/>
        <end position="217"/>
    </location>
</feature>
<evidence type="ECO:0000256" key="1">
    <source>
        <dbReference type="ARBA" id="ARBA00004141"/>
    </source>
</evidence>
<keyword evidence="2" id="KW-0813">Transport</keyword>
<feature type="transmembrane region" description="Helical" evidence="7">
    <location>
        <begin position="237"/>
        <end position="258"/>
    </location>
</feature>
<evidence type="ECO:0000313" key="8">
    <source>
        <dbReference type="EMBL" id="NBH62351.1"/>
    </source>
</evidence>
<gene>
    <name evidence="8" type="ORF">D0435_11885</name>
</gene>
<dbReference type="GO" id="GO:0005886">
    <property type="term" value="C:plasma membrane"/>
    <property type="evidence" value="ECO:0007669"/>
    <property type="project" value="TreeGrafter"/>
</dbReference>
<evidence type="ECO:0000256" key="4">
    <source>
        <dbReference type="ARBA" id="ARBA00022989"/>
    </source>
</evidence>
<feature type="transmembrane region" description="Helical" evidence="7">
    <location>
        <begin position="109"/>
        <end position="133"/>
    </location>
</feature>
<evidence type="ECO:0000256" key="2">
    <source>
        <dbReference type="ARBA" id="ARBA00022448"/>
    </source>
</evidence>
<dbReference type="PANTHER" id="PTHR30520">
    <property type="entry name" value="FORMATE TRANSPORTER-RELATED"/>
    <property type="match status" value="1"/>
</dbReference>
<feature type="transmembrane region" description="Helical" evidence="7">
    <location>
        <begin position="28"/>
        <end position="50"/>
    </location>
</feature>
<dbReference type="Pfam" id="PF01226">
    <property type="entry name" value="Form_Nir_trans"/>
    <property type="match status" value="1"/>
</dbReference>
<keyword evidence="3 7" id="KW-0812">Transmembrane</keyword>
<dbReference type="AlphaFoldDB" id="A0A845QMP8"/>
<dbReference type="Gene3D" id="1.20.1080.10">
    <property type="entry name" value="Glycerol uptake facilitator protein"/>
    <property type="match status" value="1"/>
</dbReference>
<name>A0A845QMP8_9FIRM</name>
<sequence length="262" mass="27656">MSQKNPQQILEATIDSAVKKTGYSVKQLILLGLMAGFFIAIAGAGANMGAYRFLSEPLTNGIGKMVSGVIFPAGLMMVVFAGAELFTGNNLMLAAVLDRKISAGAMLKNWVIVYLANLIGSMVVAWMVAYSGLLGTGDGMLTDVTISIASSKMALPFGQAFVRGILCNFLVCIAVWMGNGADSTVGKIFSLFFPIWLFVTAGFEHSVANMFFIPAGIFAGGAQVGITWSGFFVNNLIPVTLGNILGGSVFVSGIYYLALKKK</sequence>
<comment type="subcellular location">
    <subcellularLocation>
        <location evidence="1">Membrane</location>
        <topology evidence="1">Multi-pass membrane protein</topology>
    </subcellularLocation>
</comment>
<evidence type="ECO:0000256" key="5">
    <source>
        <dbReference type="ARBA" id="ARBA00023136"/>
    </source>
</evidence>
<dbReference type="GO" id="GO:0015499">
    <property type="term" value="F:formate transmembrane transporter activity"/>
    <property type="evidence" value="ECO:0007669"/>
    <property type="project" value="TreeGrafter"/>
</dbReference>
<evidence type="ECO:0000313" key="9">
    <source>
        <dbReference type="Proteomes" id="UP000446866"/>
    </source>
</evidence>
<evidence type="ECO:0000256" key="7">
    <source>
        <dbReference type="SAM" id="Phobius"/>
    </source>
</evidence>
<evidence type="ECO:0000256" key="3">
    <source>
        <dbReference type="ARBA" id="ARBA00022692"/>
    </source>
</evidence>
<dbReference type="EMBL" id="QXWK01000023">
    <property type="protein sequence ID" value="NBH62351.1"/>
    <property type="molecule type" value="Genomic_DNA"/>
</dbReference>
<dbReference type="InterPro" id="IPR000292">
    <property type="entry name" value="For/NO2_transpt"/>
</dbReference>
<accession>A0A845QMP8</accession>
<dbReference type="RefSeq" id="WP_160202638.1">
    <property type="nucleotide sequence ID" value="NZ_QXWK01000023.1"/>
</dbReference>
<proteinExistence type="inferred from homology"/>
<keyword evidence="9" id="KW-1185">Reference proteome</keyword>